<evidence type="ECO:0000256" key="4">
    <source>
        <dbReference type="ARBA" id="ARBA00023002"/>
    </source>
</evidence>
<dbReference type="GO" id="GO:0004497">
    <property type="term" value="F:monooxygenase activity"/>
    <property type="evidence" value="ECO:0007669"/>
    <property type="project" value="UniProtKB-KW"/>
</dbReference>
<dbReference type="InterPro" id="IPR001128">
    <property type="entry name" value="Cyt_P450"/>
</dbReference>
<evidence type="ECO:0000313" key="8">
    <source>
        <dbReference type="EMBL" id="GAN75972.1"/>
    </source>
</evidence>
<accession>A0A0D6P2S5</accession>
<evidence type="ECO:0000256" key="2">
    <source>
        <dbReference type="ARBA" id="ARBA00022617"/>
    </source>
</evidence>
<dbReference type="PANTHER" id="PTHR46696:SF1">
    <property type="entry name" value="CYTOCHROME P450 YJIB-RELATED"/>
    <property type="match status" value="1"/>
</dbReference>
<evidence type="ECO:0000313" key="9">
    <source>
        <dbReference type="Proteomes" id="UP000032680"/>
    </source>
</evidence>
<comment type="function">
    <text evidence="7">Cytochromes P450 are a group of heme-thiolate monooxygenases. They oxidize a variety of structurally unrelated compounds, including steroids, fatty acids, and xenobiotics.</text>
</comment>
<dbReference type="OrthoDB" id="9764248at2"/>
<evidence type="ECO:0000256" key="3">
    <source>
        <dbReference type="ARBA" id="ARBA00022723"/>
    </source>
</evidence>
<evidence type="ECO:0000256" key="5">
    <source>
        <dbReference type="ARBA" id="ARBA00023004"/>
    </source>
</evidence>
<dbReference type="CDD" id="cd20625">
    <property type="entry name" value="CYP164-like"/>
    <property type="match status" value="1"/>
</dbReference>
<dbReference type="Gene3D" id="1.10.630.10">
    <property type="entry name" value="Cytochrome P450"/>
    <property type="match status" value="1"/>
</dbReference>
<dbReference type="InterPro" id="IPR002397">
    <property type="entry name" value="Cyt_P450_B"/>
</dbReference>
<comment type="caution">
    <text evidence="8">The sequence shown here is derived from an EMBL/GenBank/DDBJ whole genome shotgun (WGS) entry which is preliminary data.</text>
</comment>
<proteinExistence type="inferred from homology"/>
<comment type="similarity">
    <text evidence="1">Belongs to the cytochrome P450 family.</text>
</comment>
<dbReference type="Pfam" id="PF00067">
    <property type="entry name" value="p450"/>
    <property type="match status" value="2"/>
</dbReference>
<dbReference type="PANTHER" id="PTHR46696">
    <property type="entry name" value="P450, PUTATIVE (EUROFUNG)-RELATED"/>
    <property type="match status" value="1"/>
</dbReference>
<dbReference type="GO" id="GO:0005506">
    <property type="term" value="F:iron ion binding"/>
    <property type="evidence" value="ECO:0007669"/>
    <property type="project" value="InterPro"/>
</dbReference>
<keyword evidence="9" id="KW-1185">Reference proteome</keyword>
<name>A0A0D6P2S5_9PROT</name>
<keyword evidence="6" id="KW-0503">Monooxygenase</keyword>
<dbReference type="RefSeq" id="WP_048859738.1">
    <property type="nucleotide sequence ID" value="NZ_BANB01000036.1"/>
</dbReference>
<dbReference type="GO" id="GO:0020037">
    <property type="term" value="F:heme binding"/>
    <property type="evidence" value="ECO:0007669"/>
    <property type="project" value="InterPro"/>
</dbReference>
<keyword evidence="3" id="KW-0479">Metal-binding</keyword>
<protein>
    <submittedName>
        <fullName evidence="8">Cytochrome P462</fullName>
    </submittedName>
</protein>
<organism evidence="8 9">
    <name type="scientific">Acidisphaera rubrifaciens HS-AP3</name>
    <dbReference type="NCBI Taxonomy" id="1231350"/>
    <lineage>
        <taxon>Bacteria</taxon>
        <taxon>Pseudomonadati</taxon>
        <taxon>Pseudomonadota</taxon>
        <taxon>Alphaproteobacteria</taxon>
        <taxon>Acetobacterales</taxon>
        <taxon>Acetobacteraceae</taxon>
        <taxon>Acidisphaera</taxon>
    </lineage>
</organism>
<gene>
    <name evidence="8" type="ORF">Asru_0036_02</name>
</gene>
<evidence type="ECO:0000256" key="1">
    <source>
        <dbReference type="ARBA" id="ARBA00010617"/>
    </source>
</evidence>
<evidence type="ECO:0000256" key="7">
    <source>
        <dbReference type="ARBA" id="ARBA00043906"/>
    </source>
</evidence>
<dbReference type="AlphaFoldDB" id="A0A0D6P2S5"/>
<dbReference type="SUPFAM" id="SSF48264">
    <property type="entry name" value="Cytochrome P450"/>
    <property type="match status" value="1"/>
</dbReference>
<keyword evidence="5" id="KW-0408">Iron</keyword>
<keyword evidence="2" id="KW-0349">Heme</keyword>
<dbReference type="GO" id="GO:0016705">
    <property type="term" value="F:oxidoreductase activity, acting on paired donors, with incorporation or reduction of molecular oxygen"/>
    <property type="evidence" value="ECO:0007669"/>
    <property type="project" value="InterPro"/>
</dbReference>
<dbReference type="EMBL" id="BANB01000036">
    <property type="protein sequence ID" value="GAN75972.1"/>
    <property type="molecule type" value="Genomic_DNA"/>
</dbReference>
<sequence>MSDAGLADGFDLFDLPAAFYADPYPVYRALRTHDPVKRLRDGSLFLTRWADLDRVYRDTATFSSDKTEEFAPKFGRGTPLYAHHTTSLVFNDPPLHTRVRRLIAGALTPRAIAAMEPALIALVDRLLDAMAARGTADLIEDFAAAIPIEVIGNLLGVPVEERGPLRDWSLAILGALEPVPTEAQRARGDAAVTDFLAYLRTLVARRRAAPGDPAQDVLTRLIQGEADGERLSEAELLHNCIFLLNAGHETTTNLIGNGLAALLDWPDEKRRLAATPDLARTAVEEFLRYESSNQLGNRAATRDTDIGGVAVPAGTRIHLCIGAANRDPAQFPDPERLDVARTPNRHLAFATGAHQCAGMSLARLEGRIAIARFLARFPGYAAAGDPVRGGRARFRGFLALPVRLA</sequence>
<keyword evidence="4" id="KW-0560">Oxidoreductase</keyword>
<dbReference type="Proteomes" id="UP000032680">
    <property type="component" value="Unassembled WGS sequence"/>
</dbReference>
<evidence type="ECO:0000256" key="6">
    <source>
        <dbReference type="ARBA" id="ARBA00023033"/>
    </source>
</evidence>
<dbReference type="InterPro" id="IPR036396">
    <property type="entry name" value="Cyt_P450_sf"/>
</dbReference>
<dbReference type="FunFam" id="1.10.630.10:FF:000018">
    <property type="entry name" value="Cytochrome P450 monooxygenase"/>
    <property type="match status" value="1"/>
</dbReference>
<dbReference type="PRINTS" id="PR00359">
    <property type="entry name" value="BP450"/>
</dbReference>
<reference evidence="8 9" key="1">
    <citation type="submission" date="2012-11" db="EMBL/GenBank/DDBJ databases">
        <title>Whole genome sequence of Acidisphaera rubrifaciens HS-AP3.</title>
        <authorList>
            <person name="Azuma Y."/>
            <person name="Higashiura N."/>
            <person name="Hirakawa H."/>
            <person name="Matsushita K."/>
        </authorList>
    </citation>
    <scope>NUCLEOTIDE SEQUENCE [LARGE SCALE GENOMIC DNA]</scope>
    <source>
        <strain evidence="8 9">HS-AP3</strain>
    </source>
</reference>